<keyword evidence="3" id="KW-1185">Reference proteome</keyword>
<dbReference type="SUPFAM" id="SSF53098">
    <property type="entry name" value="Ribonuclease H-like"/>
    <property type="match status" value="1"/>
</dbReference>
<evidence type="ECO:0000313" key="2">
    <source>
        <dbReference type="EMBL" id="KAE8719519.1"/>
    </source>
</evidence>
<dbReference type="InterPro" id="IPR044730">
    <property type="entry name" value="RNase_H-like_dom_plant"/>
</dbReference>
<accession>A0A6A3BX44</accession>
<proteinExistence type="predicted"/>
<dbReference type="EMBL" id="VEPZ02000786">
    <property type="protein sequence ID" value="KAE8719519.1"/>
    <property type="molecule type" value="Genomic_DNA"/>
</dbReference>
<dbReference type="InterPro" id="IPR053151">
    <property type="entry name" value="RNase_H-like"/>
</dbReference>
<dbReference type="InterPro" id="IPR036397">
    <property type="entry name" value="RNaseH_sf"/>
</dbReference>
<dbReference type="InterPro" id="IPR012337">
    <property type="entry name" value="RNaseH-like_sf"/>
</dbReference>
<dbReference type="CDD" id="cd06222">
    <property type="entry name" value="RNase_H_like"/>
    <property type="match status" value="1"/>
</dbReference>
<reference evidence="2" key="1">
    <citation type="submission" date="2019-09" db="EMBL/GenBank/DDBJ databases">
        <title>Draft genome information of white flower Hibiscus syriacus.</title>
        <authorList>
            <person name="Kim Y.-M."/>
        </authorList>
    </citation>
    <scope>NUCLEOTIDE SEQUENCE [LARGE SCALE GENOMIC DNA]</scope>
    <source>
        <strain evidence="2">YM2019G1</strain>
    </source>
</reference>
<sequence length="173" mass="19294">MLTEIGTGLASLRYRMKQPSPICRMFLRQKSPLVMAVVIGCIALKACSRGILRNQDGFFLAGFHRNLGSSTVLQSELWGVLDGLKLAWHRGHRRLILQMDNMEAFEMVTSTTHDSPISLVPSIFELLNRDWQVNLKLIRSEANMATDFLAKASGVTDGDLRIYDSSPTTLNGI</sequence>
<dbReference type="InterPro" id="IPR002156">
    <property type="entry name" value="RNaseH_domain"/>
</dbReference>
<name>A0A6A3BX44_HIBSY</name>
<evidence type="ECO:0000259" key="1">
    <source>
        <dbReference type="Pfam" id="PF13456"/>
    </source>
</evidence>
<dbReference type="PANTHER" id="PTHR47723:SF19">
    <property type="entry name" value="POLYNUCLEOTIDYL TRANSFERASE, RIBONUCLEASE H-LIKE SUPERFAMILY PROTEIN"/>
    <property type="match status" value="1"/>
</dbReference>
<organism evidence="2 3">
    <name type="scientific">Hibiscus syriacus</name>
    <name type="common">Rose of Sharon</name>
    <dbReference type="NCBI Taxonomy" id="106335"/>
    <lineage>
        <taxon>Eukaryota</taxon>
        <taxon>Viridiplantae</taxon>
        <taxon>Streptophyta</taxon>
        <taxon>Embryophyta</taxon>
        <taxon>Tracheophyta</taxon>
        <taxon>Spermatophyta</taxon>
        <taxon>Magnoliopsida</taxon>
        <taxon>eudicotyledons</taxon>
        <taxon>Gunneridae</taxon>
        <taxon>Pentapetalae</taxon>
        <taxon>rosids</taxon>
        <taxon>malvids</taxon>
        <taxon>Malvales</taxon>
        <taxon>Malvaceae</taxon>
        <taxon>Malvoideae</taxon>
        <taxon>Hibiscus</taxon>
    </lineage>
</organism>
<dbReference type="PANTHER" id="PTHR47723">
    <property type="entry name" value="OS05G0353850 PROTEIN"/>
    <property type="match status" value="1"/>
</dbReference>
<dbReference type="Pfam" id="PF13456">
    <property type="entry name" value="RVT_3"/>
    <property type="match status" value="1"/>
</dbReference>
<dbReference type="GO" id="GO:0004523">
    <property type="term" value="F:RNA-DNA hybrid ribonuclease activity"/>
    <property type="evidence" value="ECO:0007669"/>
    <property type="project" value="InterPro"/>
</dbReference>
<comment type="caution">
    <text evidence="2">The sequence shown here is derived from an EMBL/GenBank/DDBJ whole genome shotgun (WGS) entry which is preliminary data.</text>
</comment>
<dbReference type="GO" id="GO:0003676">
    <property type="term" value="F:nucleic acid binding"/>
    <property type="evidence" value="ECO:0007669"/>
    <property type="project" value="InterPro"/>
</dbReference>
<dbReference type="Proteomes" id="UP000436088">
    <property type="component" value="Unassembled WGS sequence"/>
</dbReference>
<protein>
    <recommendedName>
        <fullName evidence="1">RNase H type-1 domain-containing protein</fullName>
    </recommendedName>
</protein>
<evidence type="ECO:0000313" key="3">
    <source>
        <dbReference type="Proteomes" id="UP000436088"/>
    </source>
</evidence>
<dbReference type="AlphaFoldDB" id="A0A6A3BX44"/>
<dbReference type="Gene3D" id="3.30.420.10">
    <property type="entry name" value="Ribonuclease H-like superfamily/Ribonuclease H"/>
    <property type="match status" value="1"/>
</dbReference>
<gene>
    <name evidence="2" type="ORF">F3Y22_tig00109949pilonHSYRG00059</name>
</gene>
<feature type="domain" description="RNase H type-1" evidence="1">
    <location>
        <begin position="45"/>
        <end position="152"/>
    </location>
</feature>